<dbReference type="GO" id="GO:0006729">
    <property type="term" value="P:tetrahydrobiopterin biosynthetic process"/>
    <property type="evidence" value="ECO:0007669"/>
    <property type="project" value="TreeGrafter"/>
</dbReference>
<dbReference type="OrthoDB" id="153074at2759"/>
<evidence type="ECO:0000256" key="2">
    <source>
        <dbReference type="ARBA" id="ARBA00022490"/>
    </source>
</evidence>
<evidence type="ECO:0000313" key="5">
    <source>
        <dbReference type="Proteomes" id="UP000504611"/>
    </source>
</evidence>
<dbReference type="CDD" id="cd05367">
    <property type="entry name" value="SPR-like_SDR_c"/>
    <property type="match status" value="1"/>
</dbReference>
<keyword evidence="5" id="KW-1185">Reference proteome</keyword>
<evidence type="ECO:0000256" key="3">
    <source>
        <dbReference type="ARBA" id="ARBA00022857"/>
    </source>
</evidence>
<dbReference type="InterPro" id="IPR002347">
    <property type="entry name" value="SDR_fam"/>
</dbReference>
<dbReference type="InterPro" id="IPR036291">
    <property type="entry name" value="NAD(P)-bd_dom_sf"/>
</dbReference>
<gene>
    <name evidence="6" type="primary">sprb</name>
</gene>
<dbReference type="Gene3D" id="3.40.50.720">
    <property type="entry name" value="NAD(P)-binding Rossmann-like Domain"/>
    <property type="match status" value="1"/>
</dbReference>
<dbReference type="AlphaFoldDB" id="A0A6I9PZF6"/>
<sequence length="256" mass="28114">MSDINSTNPRTLGRGICIITGASKGFGQALGYQVSRSLEPRSVLLLVARSGPLLQEMKEELQSATEEQQLVVHCVAVDLRTKEGVDETVRVARQEAVDEIEHVLLINNAGSLGDIAKFETFTNPDEVNSYLSLNVSSPLALTAGILKLCPCRPGLRWSVVNLSSMFALQALPSWVLYCTAKAARNMMFSVLAKEQQHVKVLSYSPGPMDTDMQKEILRLTNVNHNPMPCHESAAKLMKLLLDNNFSSGAHLDFFDV</sequence>
<dbReference type="InterPro" id="IPR051721">
    <property type="entry name" value="Biopterin_syn/organic_redct"/>
</dbReference>
<evidence type="ECO:0000313" key="6">
    <source>
        <dbReference type="RefSeq" id="XP_010793535.1"/>
    </source>
</evidence>
<dbReference type="GO" id="GO:0004757">
    <property type="term" value="F:sepiapterin reductase (NADP+) activity"/>
    <property type="evidence" value="ECO:0007669"/>
    <property type="project" value="TreeGrafter"/>
</dbReference>
<keyword evidence="4" id="KW-0560">Oxidoreductase</keyword>
<accession>A0A6I9PZF6</accession>
<dbReference type="CTD" id="795445"/>
<dbReference type="GO" id="GO:0005737">
    <property type="term" value="C:cytoplasm"/>
    <property type="evidence" value="ECO:0007669"/>
    <property type="project" value="UniProtKB-SubCell"/>
</dbReference>
<dbReference type="RefSeq" id="XP_010793535.1">
    <property type="nucleotide sequence ID" value="XM_010795233.1"/>
</dbReference>
<dbReference type="PANTHER" id="PTHR44085">
    <property type="entry name" value="SEPIAPTERIN REDUCTASE"/>
    <property type="match status" value="1"/>
</dbReference>
<comment type="subcellular location">
    <subcellularLocation>
        <location evidence="1">Cytoplasm</location>
    </subcellularLocation>
</comment>
<name>A0A6I9PZF6_9TELE</name>
<organism evidence="5 6">
    <name type="scientific">Notothenia coriiceps</name>
    <name type="common">black rockcod</name>
    <dbReference type="NCBI Taxonomy" id="8208"/>
    <lineage>
        <taxon>Eukaryota</taxon>
        <taxon>Metazoa</taxon>
        <taxon>Chordata</taxon>
        <taxon>Craniata</taxon>
        <taxon>Vertebrata</taxon>
        <taxon>Euteleostomi</taxon>
        <taxon>Actinopterygii</taxon>
        <taxon>Neopterygii</taxon>
        <taxon>Teleostei</taxon>
        <taxon>Neoteleostei</taxon>
        <taxon>Acanthomorphata</taxon>
        <taxon>Eupercaria</taxon>
        <taxon>Perciformes</taxon>
        <taxon>Notothenioidei</taxon>
        <taxon>Nototheniidae</taxon>
        <taxon>Notothenia</taxon>
    </lineage>
</organism>
<dbReference type="Proteomes" id="UP000504611">
    <property type="component" value="Unplaced"/>
</dbReference>
<keyword evidence="3" id="KW-0521">NADP</keyword>
<reference evidence="6" key="1">
    <citation type="submission" date="2025-08" db="UniProtKB">
        <authorList>
            <consortium name="RefSeq"/>
        </authorList>
    </citation>
    <scope>IDENTIFICATION</scope>
    <source>
        <tissue evidence="6">Muscle</tissue>
    </source>
</reference>
<dbReference type="PRINTS" id="PR00081">
    <property type="entry name" value="GDHRDH"/>
</dbReference>
<evidence type="ECO:0000256" key="1">
    <source>
        <dbReference type="ARBA" id="ARBA00004496"/>
    </source>
</evidence>
<dbReference type="KEGG" id="ncc:104966094"/>
<protein>
    <submittedName>
        <fullName evidence="6">Sepiapterin reductase b isoform X1</fullName>
    </submittedName>
</protein>
<evidence type="ECO:0000256" key="4">
    <source>
        <dbReference type="ARBA" id="ARBA00023002"/>
    </source>
</evidence>
<proteinExistence type="predicted"/>
<dbReference type="Pfam" id="PF00106">
    <property type="entry name" value="adh_short"/>
    <property type="match status" value="1"/>
</dbReference>
<dbReference type="SUPFAM" id="SSF51735">
    <property type="entry name" value="NAD(P)-binding Rossmann-fold domains"/>
    <property type="match status" value="1"/>
</dbReference>
<dbReference type="PANTHER" id="PTHR44085:SF2">
    <property type="entry name" value="SEPIAPTERIN REDUCTASE"/>
    <property type="match status" value="1"/>
</dbReference>
<keyword evidence="2" id="KW-0963">Cytoplasm</keyword>